<dbReference type="PANTHER" id="PTHR42884">
    <property type="entry name" value="PROPROTEIN CONVERTASE SUBTILISIN/KEXIN-RELATED"/>
    <property type="match status" value="1"/>
</dbReference>
<dbReference type="Gene3D" id="2.40.128.130">
    <property type="entry name" value="Autotransporter beta-domain"/>
    <property type="match status" value="1"/>
</dbReference>
<dbReference type="PROSITE" id="PS00138">
    <property type="entry name" value="SUBTILASE_SER"/>
    <property type="match status" value="1"/>
</dbReference>
<feature type="active site" description="Charge relay system" evidence="5">
    <location>
        <position position="377"/>
    </location>
</feature>
<name>A0A849VUL2_9HYPH</name>
<evidence type="ECO:0000256" key="5">
    <source>
        <dbReference type="PROSITE-ProRule" id="PRU01240"/>
    </source>
</evidence>
<dbReference type="CDD" id="cd04848">
    <property type="entry name" value="Peptidases_S8_Autotransporter_serine_protease_like"/>
    <property type="match status" value="1"/>
</dbReference>
<dbReference type="InterPro" id="IPR036709">
    <property type="entry name" value="Autotransporte_beta_dom_sf"/>
</dbReference>
<dbReference type="InterPro" id="IPR015500">
    <property type="entry name" value="Peptidase_S8_subtilisin-rel"/>
</dbReference>
<feature type="active site" description="Charge relay system" evidence="5">
    <location>
        <position position="182"/>
    </location>
</feature>
<dbReference type="EMBL" id="JABUMX010000002">
    <property type="protein sequence ID" value="NTS31710.1"/>
    <property type="molecule type" value="Genomic_DNA"/>
</dbReference>
<evidence type="ECO:0000259" key="7">
    <source>
        <dbReference type="PROSITE" id="PS51208"/>
    </source>
</evidence>
<keyword evidence="2 6" id="KW-0732">Signal</keyword>
<dbReference type="InterPro" id="IPR000209">
    <property type="entry name" value="Peptidase_S8/S53_dom"/>
</dbReference>
<dbReference type="PROSITE" id="PS00137">
    <property type="entry name" value="SUBTILASE_HIS"/>
    <property type="match status" value="1"/>
</dbReference>
<dbReference type="InterPro" id="IPR013425">
    <property type="entry name" value="Autotrns_rpt"/>
</dbReference>
<dbReference type="Gene3D" id="3.40.50.200">
    <property type="entry name" value="Peptidase S8/S53 domain"/>
    <property type="match status" value="1"/>
</dbReference>
<dbReference type="NCBIfam" id="TIGR01414">
    <property type="entry name" value="autotrans_barl"/>
    <property type="match status" value="1"/>
</dbReference>
<gene>
    <name evidence="8" type="ORF">HQ945_10635</name>
</gene>
<dbReference type="Pfam" id="PF03797">
    <property type="entry name" value="Autotransporter"/>
    <property type="match status" value="1"/>
</dbReference>
<organism evidence="8 9">
    <name type="scientific">Phyllobacterium pellucidum</name>
    <dbReference type="NCBI Taxonomy" id="2740464"/>
    <lineage>
        <taxon>Bacteria</taxon>
        <taxon>Pseudomonadati</taxon>
        <taxon>Pseudomonadota</taxon>
        <taxon>Alphaproteobacteria</taxon>
        <taxon>Hyphomicrobiales</taxon>
        <taxon>Phyllobacteriaceae</taxon>
        <taxon>Phyllobacterium</taxon>
    </lineage>
</organism>
<dbReference type="GO" id="GO:0016485">
    <property type="term" value="P:protein processing"/>
    <property type="evidence" value="ECO:0007669"/>
    <property type="project" value="TreeGrafter"/>
</dbReference>
<evidence type="ECO:0000313" key="9">
    <source>
        <dbReference type="Proteomes" id="UP000550508"/>
    </source>
</evidence>
<dbReference type="SMART" id="SM00869">
    <property type="entry name" value="Autotransporter"/>
    <property type="match status" value="1"/>
</dbReference>
<dbReference type="InterPro" id="IPR034061">
    <property type="entry name" value="Peptidases_S8_Autotransporter"/>
</dbReference>
<keyword evidence="4 5" id="KW-0720">Serine protease</keyword>
<feature type="active site" description="Charge relay system" evidence="5">
    <location>
        <position position="129"/>
    </location>
</feature>
<dbReference type="PRINTS" id="PR00723">
    <property type="entry name" value="SUBTILISIN"/>
</dbReference>
<dbReference type="InterPro" id="IPR022398">
    <property type="entry name" value="Peptidase_S8_His-AS"/>
</dbReference>
<evidence type="ECO:0000256" key="4">
    <source>
        <dbReference type="ARBA" id="ARBA00022825"/>
    </source>
</evidence>
<dbReference type="InterPro" id="IPR036852">
    <property type="entry name" value="Peptidase_S8/S53_dom_sf"/>
</dbReference>
<dbReference type="SUPFAM" id="SSF52743">
    <property type="entry name" value="Subtilisin-like"/>
    <property type="match status" value="1"/>
</dbReference>
<keyword evidence="9" id="KW-1185">Reference proteome</keyword>
<accession>A0A849VUL2</accession>
<dbReference type="GO" id="GO:0004252">
    <property type="term" value="F:serine-type endopeptidase activity"/>
    <property type="evidence" value="ECO:0007669"/>
    <property type="project" value="UniProtKB-UniRule"/>
</dbReference>
<dbReference type="InterPro" id="IPR006315">
    <property type="entry name" value="OM_autotransptr_brl_dom"/>
</dbReference>
<dbReference type="SUPFAM" id="SSF103515">
    <property type="entry name" value="Autotransporter"/>
    <property type="match status" value="1"/>
</dbReference>
<evidence type="ECO:0000256" key="2">
    <source>
        <dbReference type="ARBA" id="ARBA00022729"/>
    </source>
</evidence>
<reference evidence="8 9" key="1">
    <citation type="submission" date="2020-05" db="EMBL/GenBank/DDBJ databases">
        <authorList>
            <person name="Kim M.K."/>
        </authorList>
    </citation>
    <scope>NUCLEOTIDE SEQUENCE [LARGE SCALE GENOMIC DNA]</scope>
    <source>
        <strain evidence="8 9">BT25</strain>
    </source>
</reference>
<dbReference type="PANTHER" id="PTHR42884:SF14">
    <property type="entry name" value="NEUROENDOCRINE CONVERTASE 1"/>
    <property type="match status" value="1"/>
</dbReference>
<dbReference type="Pfam" id="PF00082">
    <property type="entry name" value="Peptidase_S8"/>
    <property type="match status" value="1"/>
</dbReference>
<feature type="domain" description="Autotransporter" evidence="7">
    <location>
        <begin position="964"/>
        <end position="1239"/>
    </location>
</feature>
<feature type="signal peptide" evidence="6">
    <location>
        <begin position="1"/>
        <end position="41"/>
    </location>
</feature>
<dbReference type="InterPro" id="IPR023827">
    <property type="entry name" value="Peptidase_S8_Asp-AS"/>
</dbReference>
<dbReference type="InterPro" id="IPR023828">
    <property type="entry name" value="Peptidase_S8_Ser-AS"/>
</dbReference>
<dbReference type="GO" id="GO:0019867">
    <property type="term" value="C:outer membrane"/>
    <property type="evidence" value="ECO:0007669"/>
    <property type="project" value="InterPro"/>
</dbReference>
<evidence type="ECO:0000313" key="8">
    <source>
        <dbReference type="EMBL" id="NTS31710.1"/>
    </source>
</evidence>
<proteinExistence type="inferred from homology"/>
<dbReference type="PROSITE" id="PS51208">
    <property type="entry name" value="AUTOTRANSPORTER"/>
    <property type="match status" value="1"/>
</dbReference>
<dbReference type="Gene3D" id="2.160.20.20">
    <property type="match status" value="1"/>
</dbReference>
<dbReference type="Proteomes" id="UP000550508">
    <property type="component" value="Unassembled WGS sequence"/>
</dbReference>
<dbReference type="InterPro" id="IPR012332">
    <property type="entry name" value="Autotransporter_pectin_lyase_C"/>
</dbReference>
<evidence type="ECO:0000256" key="6">
    <source>
        <dbReference type="SAM" id="SignalP"/>
    </source>
</evidence>
<comment type="caution">
    <text evidence="8">The sequence shown here is derived from an EMBL/GenBank/DDBJ whole genome shotgun (WGS) entry which is preliminary data.</text>
</comment>
<dbReference type="PROSITE" id="PS51892">
    <property type="entry name" value="SUBTILASE"/>
    <property type="match status" value="1"/>
</dbReference>
<evidence type="ECO:0000256" key="1">
    <source>
        <dbReference type="ARBA" id="ARBA00022670"/>
    </source>
</evidence>
<protein>
    <submittedName>
        <fullName evidence="8">Autotransporter domain-containing protein</fullName>
    </submittedName>
</protein>
<dbReference type="InterPro" id="IPR005546">
    <property type="entry name" value="Autotransporte_beta"/>
</dbReference>
<feature type="chain" id="PRO_5032672904" evidence="6">
    <location>
        <begin position="42"/>
        <end position="1239"/>
    </location>
</feature>
<comment type="similarity">
    <text evidence="5">Belongs to the peptidase S8 family.</text>
</comment>
<dbReference type="Pfam" id="PF12951">
    <property type="entry name" value="PATR"/>
    <property type="match status" value="1"/>
</dbReference>
<keyword evidence="3 5" id="KW-0378">Hydrolase</keyword>
<dbReference type="RefSeq" id="WP_174208073.1">
    <property type="nucleotide sequence ID" value="NZ_JABUMX010000002.1"/>
</dbReference>
<dbReference type="NCBIfam" id="TIGR02601">
    <property type="entry name" value="autotrns_rpt"/>
    <property type="match status" value="1"/>
</dbReference>
<dbReference type="PROSITE" id="PS00136">
    <property type="entry name" value="SUBTILASE_ASP"/>
    <property type="match status" value="1"/>
</dbReference>
<sequence>MSFHALGAAFSARRNIIFRKCLTSTALIAVVLTATCSGSFAQQTGKYFNADGTKTDDFDAAVQSWADDREFNARWTADPGGTPEDKKLHPEVGVKKSDLPQATHLAALKAQYAYARGITGKGIKIGMVDSGFLAIHPDLSAVIPVLTEGVYAANGSLSTGPFQAGTPFSVPGVYDKNINDNHGTHVGGEIAAQRNGKGMMGIAFDSTLYVSNSGGNDGSSYYGPNADYNYFKAAYGNLGAQGVRIINSSWGNPPAIDNYDSKEGLFASYGRLSAQKSWLDGAAEVAQQYGLIQVWASGNAGAANPSIRAALPYFRPELEPYWLAVSGTSFKNGEQGQSGNKCGLAKYFCISTPISAYSTTFSPYAGVPVFGGSSGTSMSAPTAAASLALVMQRYSYMTNAQARDVLLTTAQHLGDGPVDQPNEVYGWGTPDLDKAMKGPGQFLGRFNANLPGGTGDVWNNDISDAALKQRELEEKAELATALRAWPERKKALGYPDGLPADIESKTATAFLPEVTTAKDLLKAAISANVKDNYTAAKLAAALASLKEHPVGAQLLSIYDKANPNWASNHYPWYQTFSAPTDFEQFIAAYPSDASLAAAAASEKFSMLRSEFAVNEARISAISGKVYDGGLTKSGAGSLWLTGKNTYSGATIVDGGLLGISKEGSITSASIVNNTGMLSVDGTAAGVTINAGGTLGGAGTIASLAAHSGGTVSPGNSIGTLSVAGDATFDKGSNFDVEISADGANADLLAVSGKTTLLGGVVSVRLEGSPALLNEAEMTDLLGKSHVILTSGGGITGDFEAAKPEYKYLSAVTGSDSAYDRTVRFVEKPKPEITPDVLVPTVQPTVSEAITLNHHIDVGFDAVTTNQKAVAGAINAMDKGDPLYNLVLFTAANEIPDYDALSGEVHATLSGVLAKDADFISNAATSRVRTAFGGVSTKDQAVAAPLAYGPGEKRGSSEAIAAAMPGPATTALWAEAYGSWADADGNGNADGYSRNIGGFVTGLDGIVADSWRLGVLAGYGNTSLNAASGSADVDSYQIGLYGGTQWDRLGLRLGTAFAQNEIETSRDARFMGLSNEHDADYDAQTFVAFGELGYRLDTAHASFEPFAGASYVHVTGGDFAEDGDISGLSGGADATDIGTTTLGIRAARAFELTGTTVLTARGMLGWNHVVGNLTPEASLAFASGQAFSVEGLPIAKDTGIVEAGFDVGIGENTTLGLSYVGQFSKAASDNAVKADLTVRF</sequence>
<evidence type="ECO:0000256" key="3">
    <source>
        <dbReference type="ARBA" id="ARBA00022801"/>
    </source>
</evidence>
<dbReference type="AlphaFoldDB" id="A0A849VUL2"/>
<keyword evidence="1 5" id="KW-0645">Protease</keyword>